<keyword evidence="1" id="KW-0812">Transmembrane</keyword>
<dbReference type="InterPro" id="IPR015943">
    <property type="entry name" value="WD40/YVTN_repeat-like_dom_sf"/>
</dbReference>
<dbReference type="SUPFAM" id="SSF110296">
    <property type="entry name" value="Oligoxyloglucan reducing end-specific cellobiohydrolase"/>
    <property type="match status" value="1"/>
</dbReference>
<dbReference type="Gene3D" id="2.130.10.10">
    <property type="entry name" value="YVTN repeat-like/Quinoprotein amine dehydrogenase"/>
    <property type="match status" value="1"/>
</dbReference>
<protein>
    <submittedName>
        <fullName evidence="2">Group-specific protein</fullName>
    </submittedName>
</protein>
<keyword evidence="1" id="KW-1133">Transmembrane helix</keyword>
<dbReference type="RefSeq" id="WP_129928685.1">
    <property type="nucleotide sequence ID" value="NZ_CP159510.1"/>
</dbReference>
<sequence length="310" mass="33561">MGNREKVSGNGSDRKSFKLVFWLFVAKIALILLLAGFAVWLIYVVKQAVTGDNSGLHFKHITGSGYTQNGKLWVASDSGLAGYHDGKWSRSSENKTKGTFFLPVDNGYFRITGKTIEYIADGKVITKNELPAGLGKGVWAAGYKSHAISHLSRDQLSISVDSGNSWEDQQLEGIKGNPQQLAIDPGNDRNFAVATDRGLYLTSDGGKTGIAMLKGENVTSVSYGFNSRQTLLAGTSGDETALYSIIPDEDKAIHLDIGSVESDRLIQIKQNPVRHQEAVLITAGGNIYMTENGGQNWVIIAQNGRALSLH</sequence>
<keyword evidence="1" id="KW-0472">Membrane</keyword>
<gene>
    <name evidence="2" type="ORF">ABNN70_08345</name>
</gene>
<evidence type="ECO:0000313" key="2">
    <source>
        <dbReference type="EMBL" id="XCJ15741.1"/>
    </source>
</evidence>
<reference evidence="2" key="1">
    <citation type="submission" date="2024-06" db="EMBL/GenBank/DDBJ databases">
        <authorList>
            <person name="Fan A."/>
            <person name="Zhang F.Y."/>
            <person name="Zhang L."/>
        </authorList>
    </citation>
    <scope>NUCLEOTIDE SEQUENCE</scope>
    <source>
        <strain evidence="2">Y61</strain>
    </source>
</reference>
<accession>A0AAU8IBA4</accession>
<organism evidence="2">
    <name type="scientific">Sporolactobacillus sp. Y61</name>
    <dbReference type="NCBI Taxonomy" id="3160863"/>
    <lineage>
        <taxon>Bacteria</taxon>
        <taxon>Bacillati</taxon>
        <taxon>Bacillota</taxon>
        <taxon>Bacilli</taxon>
        <taxon>Bacillales</taxon>
        <taxon>Sporolactobacillaceae</taxon>
        <taxon>Sporolactobacillus</taxon>
    </lineage>
</organism>
<dbReference type="EMBL" id="CP159510">
    <property type="protein sequence ID" value="XCJ15741.1"/>
    <property type="molecule type" value="Genomic_DNA"/>
</dbReference>
<proteinExistence type="predicted"/>
<name>A0AAU8IBA4_9BACL</name>
<dbReference type="AlphaFoldDB" id="A0AAU8IBA4"/>
<feature type="transmembrane region" description="Helical" evidence="1">
    <location>
        <begin position="20"/>
        <end position="43"/>
    </location>
</feature>
<evidence type="ECO:0000256" key="1">
    <source>
        <dbReference type="SAM" id="Phobius"/>
    </source>
</evidence>